<proteinExistence type="predicted"/>
<accession>A0A9P6EQT9</accession>
<organism evidence="2 3">
    <name type="scientific">Crepidotus variabilis</name>
    <dbReference type="NCBI Taxonomy" id="179855"/>
    <lineage>
        <taxon>Eukaryota</taxon>
        <taxon>Fungi</taxon>
        <taxon>Dikarya</taxon>
        <taxon>Basidiomycota</taxon>
        <taxon>Agaricomycotina</taxon>
        <taxon>Agaricomycetes</taxon>
        <taxon>Agaricomycetidae</taxon>
        <taxon>Agaricales</taxon>
        <taxon>Agaricineae</taxon>
        <taxon>Crepidotaceae</taxon>
        <taxon>Crepidotus</taxon>
    </lineage>
</organism>
<evidence type="ECO:0000313" key="3">
    <source>
        <dbReference type="Proteomes" id="UP000807306"/>
    </source>
</evidence>
<feature type="signal peptide" evidence="1">
    <location>
        <begin position="1"/>
        <end position="19"/>
    </location>
</feature>
<reference evidence="2" key="1">
    <citation type="submission" date="2020-11" db="EMBL/GenBank/DDBJ databases">
        <authorList>
            <consortium name="DOE Joint Genome Institute"/>
            <person name="Ahrendt S."/>
            <person name="Riley R."/>
            <person name="Andreopoulos W."/>
            <person name="Labutti K."/>
            <person name="Pangilinan J."/>
            <person name="Ruiz-Duenas F.J."/>
            <person name="Barrasa J.M."/>
            <person name="Sanchez-Garcia M."/>
            <person name="Camarero S."/>
            <person name="Miyauchi S."/>
            <person name="Serrano A."/>
            <person name="Linde D."/>
            <person name="Babiker R."/>
            <person name="Drula E."/>
            <person name="Ayuso-Fernandez I."/>
            <person name="Pacheco R."/>
            <person name="Padilla G."/>
            <person name="Ferreira P."/>
            <person name="Barriuso J."/>
            <person name="Kellner H."/>
            <person name="Castanera R."/>
            <person name="Alfaro M."/>
            <person name="Ramirez L."/>
            <person name="Pisabarro A.G."/>
            <person name="Kuo A."/>
            <person name="Tritt A."/>
            <person name="Lipzen A."/>
            <person name="He G."/>
            <person name="Yan M."/>
            <person name="Ng V."/>
            <person name="Cullen D."/>
            <person name="Martin F."/>
            <person name="Rosso M.-N."/>
            <person name="Henrissat B."/>
            <person name="Hibbett D."/>
            <person name="Martinez A.T."/>
            <person name="Grigoriev I.V."/>
        </authorList>
    </citation>
    <scope>NUCLEOTIDE SEQUENCE</scope>
    <source>
        <strain evidence="2">CBS 506.95</strain>
    </source>
</reference>
<protein>
    <submittedName>
        <fullName evidence="2">Uncharacterized protein</fullName>
    </submittedName>
</protein>
<dbReference type="EMBL" id="MU157829">
    <property type="protein sequence ID" value="KAF9533218.1"/>
    <property type="molecule type" value="Genomic_DNA"/>
</dbReference>
<keyword evidence="3" id="KW-1185">Reference proteome</keyword>
<name>A0A9P6EQT9_9AGAR</name>
<evidence type="ECO:0000313" key="2">
    <source>
        <dbReference type="EMBL" id="KAF9533218.1"/>
    </source>
</evidence>
<evidence type="ECO:0000256" key="1">
    <source>
        <dbReference type="SAM" id="SignalP"/>
    </source>
</evidence>
<comment type="caution">
    <text evidence="2">The sequence shown here is derived from an EMBL/GenBank/DDBJ whole genome shotgun (WGS) entry which is preliminary data.</text>
</comment>
<dbReference type="AlphaFoldDB" id="A0A9P6EQT9"/>
<gene>
    <name evidence="2" type="ORF">CPB83DRAFT_846077</name>
</gene>
<keyword evidence="1" id="KW-0732">Signal</keyword>
<feature type="chain" id="PRO_5040137651" evidence="1">
    <location>
        <begin position="20"/>
        <end position="159"/>
    </location>
</feature>
<sequence>MYLVFLLSRLFLILATVFAGTPSIVHPANGTSINPGETFDFFYNSIADYGVSSYNYTVWLFTSPPTFPFVQVENFAFGYYFGRFAEPNYPGNPNPPNPPPAQLTMPNFATMEKGFGNGASAHNVTCFLTVLEEYATGNGSVGYRMSLSSNHISYNNTAV</sequence>
<dbReference type="Proteomes" id="UP000807306">
    <property type="component" value="Unassembled WGS sequence"/>
</dbReference>
<dbReference type="OrthoDB" id="3944184at2759"/>